<protein>
    <recommendedName>
        <fullName evidence="6">Zn(2)-C6 fungal-type domain-containing protein</fullName>
    </recommendedName>
</protein>
<dbReference type="PANTHER" id="PTHR47338">
    <property type="entry name" value="ZN(II)2CYS6 TRANSCRIPTION FACTOR (EUROFUNG)-RELATED"/>
    <property type="match status" value="1"/>
</dbReference>
<dbReference type="GO" id="GO:0005634">
    <property type="term" value="C:nucleus"/>
    <property type="evidence" value="ECO:0007669"/>
    <property type="project" value="UniProtKB-SubCell"/>
</dbReference>
<evidence type="ECO:0000256" key="1">
    <source>
        <dbReference type="ARBA" id="ARBA00004123"/>
    </source>
</evidence>
<organism evidence="7 8">
    <name type="scientific">Karstenula rhodostoma CBS 690.94</name>
    <dbReference type="NCBI Taxonomy" id="1392251"/>
    <lineage>
        <taxon>Eukaryota</taxon>
        <taxon>Fungi</taxon>
        <taxon>Dikarya</taxon>
        <taxon>Ascomycota</taxon>
        <taxon>Pezizomycotina</taxon>
        <taxon>Dothideomycetes</taxon>
        <taxon>Pleosporomycetidae</taxon>
        <taxon>Pleosporales</taxon>
        <taxon>Massarineae</taxon>
        <taxon>Didymosphaeriaceae</taxon>
        <taxon>Karstenula</taxon>
    </lineage>
</organism>
<dbReference type="InterPro" id="IPR050815">
    <property type="entry name" value="TF_fung"/>
</dbReference>
<keyword evidence="5" id="KW-0539">Nucleus</keyword>
<proteinExistence type="predicted"/>
<dbReference type="GO" id="GO:0000981">
    <property type="term" value="F:DNA-binding transcription factor activity, RNA polymerase II-specific"/>
    <property type="evidence" value="ECO:0007669"/>
    <property type="project" value="InterPro"/>
</dbReference>
<dbReference type="SUPFAM" id="SSF57701">
    <property type="entry name" value="Zn2/Cys6 DNA-binding domain"/>
    <property type="match status" value="1"/>
</dbReference>
<dbReference type="CDD" id="cd12148">
    <property type="entry name" value="fungal_TF_MHR"/>
    <property type="match status" value="1"/>
</dbReference>
<evidence type="ECO:0000256" key="3">
    <source>
        <dbReference type="ARBA" id="ARBA00023015"/>
    </source>
</evidence>
<dbReference type="SMART" id="SM00066">
    <property type="entry name" value="GAL4"/>
    <property type="match status" value="1"/>
</dbReference>
<evidence type="ECO:0000259" key="6">
    <source>
        <dbReference type="PROSITE" id="PS50048"/>
    </source>
</evidence>
<dbReference type="Pfam" id="PF04082">
    <property type="entry name" value="Fungal_trans"/>
    <property type="match status" value="1"/>
</dbReference>
<name>A0A9P4U7B6_9PLEO</name>
<dbReference type="InterPro" id="IPR001138">
    <property type="entry name" value="Zn2Cys6_DnaBD"/>
</dbReference>
<dbReference type="Pfam" id="PF00172">
    <property type="entry name" value="Zn_clus"/>
    <property type="match status" value="1"/>
</dbReference>
<dbReference type="PROSITE" id="PS00463">
    <property type="entry name" value="ZN2_CY6_FUNGAL_1"/>
    <property type="match status" value="1"/>
</dbReference>
<dbReference type="Proteomes" id="UP000799764">
    <property type="component" value="Unassembled WGS sequence"/>
</dbReference>
<accession>A0A9P4U7B6</accession>
<comment type="caution">
    <text evidence="7">The sequence shown here is derived from an EMBL/GenBank/DDBJ whole genome shotgun (WGS) entry which is preliminary data.</text>
</comment>
<dbReference type="CDD" id="cd00067">
    <property type="entry name" value="GAL4"/>
    <property type="match status" value="1"/>
</dbReference>
<keyword evidence="4" id="KW-0804">Transcription</keyword>
<dbReference type="PROSITE" id="PS50048">
    <property type="entry name" value="ZN2_CY6_FUNGAL_2"/>
    <property type="match status" value="1"/>
</dbReference>
<dbReference type="EMBL" id="MU001506">
    <property type="protein sequence ID" value="KAF2441019.1"/>
    <property type="molecule type" value="Genomic_DNA"/>
</dbReference>
<comment type="subcellular location">
    <subcellularLocation>
        <location evidence="1">Nucleus</location>
    </subcellularLocation>
</comment>
<evidence type="ECO:0000313" key="7">
    <source>
        <dbReference type="EMBL" id="KAF2441019.1"/>
    </source>
</evidence>
<evidence type="ECO:0000256" key="2">
    <source>
        <dbReference type="ARBA" id="ARBA00022723"/>
    </source>
</evidence>
<reference evidence="7" key="1">
    <citation type="journal article" date="2020" name="Stud. Mycol.">
        <title>101 Dothideomycetes genomes: a test case for predicting lifestyles and emergence of pathogens.</title>
        <authorList>
            <person name="Haridas S."/>
            <person name="Albert R."/>
            <person name="Binder M."/>
            <person name="Bloem J."/>
            <person name="Labutti K."/>
            <person name="Salamov A."/>
            <person name="Andreopoulos B."/>
            <person name="Baker S."/>
            <person name="Barry K."/>
            <person name="Bills G."/>
            <person name="Bluhm B."/>
            <person name="Cannon C."/>
            <person name="Castanera R."/>
            <person name="Culley D."/>
            <person name="Daum C."/>
            <person name="Ezra D."/>
            <person name="Gonzalez J."/>
            <person name="Henrissat B."/>
            <person name="Kuo A."/>
            <person name="Liang C."/>
            <person name="Lipzen A."/>
            <person name="Lutzoni F."/>
            <person name="Magnuson J."/>
            <person name="Mondo S."/>
            <person name="Nolan M."/>
            <person name="Ohm R."/>
            <person name="Pangilinan J."/>
            <person name="Park H.-J."/>
            <person name="Ramirez L."/>
            <person name="Alfaro M."/>
            <person name="Sun H."/>
            <person name="Tritt A."/>
            <person name="Yoshinaga Y."/>
            <person name="Zwiers L.-H."/>
            <person name="Turgeon B."/>
            <person name="Goodwin S."/>
            <person name="Spatafora J."/>
            <person name="Crous P."/>
            <person name="Grigoriev I."/>
        </authorList>
    </citation>
    <scope>NUCLEOTIDE SEQUENCE</scope>
    <source>
        <strain evidence="7">CBS 690.94</strain>
    </source>
</reference>
<gene>
    <name evidence="7" type="ORF">P171DRAFT_393830</name>
</gene>
<evidence type="ECO:0000256" key="5">
    <source>
        <dbReference type="ARBA" id="ARBA00023242"/>
    </source>
</evidence>
<dbReference type="InterPro" id="IPR007219">
    <property type="entry name" value="XnlR_reg_dom"/>
</dbReference>
<keyword evidence="8" id="KW-1185">Reference proteome</keyword>
<dbReference type="PANTHER" id="PTHR47338:SF20">
    <property type="entry name" value="ZN(II)2CYS6 TRANSCRIPTION FACTOR (EUROFUNG)"/>
    <property type="match status" value="1"/>
</dbReference>
<dbReference type="OrthoDB" id="3862662at2759"/>
<evidence type="ECO:0000313" key="8">
    <source>
        <dbReference type="Proteomes" id="UP000799764"/>
    </source>
</evidence>
<dbReference type="GO" id="GO:0008270">
    <property type="term" value="F:zinc ion binding"/>
    <property type="evidence" value="ECO:0007669"/>
    <property type="project" value="InterPro"/>
</dbReference>
<dbReference type="GO" id="GO:0003677">
    <property type="term" value="F:DNA binding"/>
    <property type="evidence" value="ECO:0007669"/>
    <property type="project" value="InterPro"/>
</dbReference>
<sequence length="501" mass="55643">MQTPDSEPGRHARQVCANCKARKRRCDKTLPQCSHCVRKRLKCRYAETDSRSPASEADQLWHIPVADADNASADIDYPTMLFMDPGLLQHGQYDVSLATVKVPTEVLDLIGDVDEVRLTSDKYFARTHPWMPFVSKKRFYDIFMRKTPSAHPDVALLFLAQKLITTPPSSSSQSVRTPLYEVTKCYHSHLGGSSVFSVPILQAGILLALYEIGHAIYPAAYLTVGACARYAYALGLNVKGVSFRRATTMVEVEERRRAWWAIVILDRFVNIGCPGRPFATPEPALDDLLPADDAAWDDGIISSDGPATLSTPLTSHMSKFALLCQAARLLGQVLAHVAHGPDLEDDVGLQLDKTLHSMLAAALNVDVPDYDQITFIFSALVALYTPTFRLAGTSVSSTSFSPDRLSRAFAVCKLVTERLHLPNFTESICPLTNRPPEEMSPWGCFFAYQVCAVHLRVRQRNRGEEEVVKFFKEAFEVIDRGWRAAGVYLKLLEAQEAMGCA</sequence>
<keyword evidence="3" id="KW-0805">Transcription regulation</keyword>
<dbReference type="SMART" id="SM00906">
    <property type="entry name" value="Fungal_trans"/>
    <property type="match status" value="1"/>
</dbReference>
<dbReference type="AlphaFoldDB" id="A0A9P4U7B6"/>
<dbReference type="InterPro" id="IPR036864">
    <property type="entry name" value="Zn2-C6_fun-type_DNA-bd_sf"/>
</dbReference>
<keyword evidence="2" id="KW-0479">Metal-binding</keyword>
<dbReference type="GO" id="GO:0006351">
    <property type="term" value="P:DNA-templated transcription"/>
    <property type="evidence" value="ECO:0007669"/>
    <property type="project" value="InterPro"/>
</dbReference>
<evidence type="ECO:0000256" key="4">
    <source>
        <dbReference type="ARBA" id="ARBA00023163"/>
    </source>
</evidence>
<feature type="domain" description="Zn(2)-C6 fungal-type" evidence="6">
    <location>
        <begin position="15"/>
        <end position="45"/>
    </location>
</feature>
<dbReference type="Gene3D" id="4.10.240.10">
    <property type="entry name" value="Zn(2)-C6 fungal-type DNA-binding domain"/>
    <property type="match status" value="1"/>
</dbReference>